<comment type="caution">
    <text evidence="2">The sequence shown here is derived from an EMBL/GenBank/DDBJ whole genome shotgun (WGS) entry which is preliminary data.</text>
</comment>
<evidence type="ECO:0000313" key="3">
    <source>
        <dbReference type="Proteomes" id="UP000648663"/>
    </source>
</evidence>
<protein>
    <recommendedName>
        <fullName evidence="4">Polyketide cyclase / dehydrase and lipid transport</fullName>
    </recommendedName>
</protein>
<evidence type="ECO:0000256" key="1">
    <source>
        <dbReference type="SAM" id="MobiDB-lite"/>
    </source>
</evidence>
<keyword evidence="3" id="KW-1185">Reference proteome</keyword>
<organism evidence="2 3">
    <name type="scientific">Modestobacter marinus</name>
    <dbReference type="NCBI Taxonomy" id="477641"/>
    <lineage>
        <taxon>Bacteria</taxon>
        <taxon>Bacillati</taxon>
        <taxon>Actinomycetota</taxon>
        <taxon>Actinomycetes</taxon>
        <taxon>Geodermatophilales</taxon>
        <taxon>Geodermatophilaceae</taxon>
        <taxon>Modestobacter</taxon>
    </lineage>
</organism>
<dbReference type="EMBL" id="BMMI01000011">
    <property type="protein sequence ID" value="GGL83155.1"/>
    <property type="molecule type" value="Genomic_DNA"/>
</dbReference>
<dbReference type="Gene3D" id="3.30.530.20">
    <property type="match status" value="1"/>
</dbReference>
<reference evidence="3" key="1">
    <citation type="journal article" date="2019" name="Int. J. Syst. Evol. Microbiol.">
        <title>The Global Catalogue of Microorganisms (GCM) 10K type strain sequencing project: providing services to taxonomists for standard genome sequencing and annotation.</title>
        <authorList>
            <consortium name="The Broad Institute Genomics Platform"/>
            <consortium name="The Broad Institute Genome Sequencing Center for Infectious Disease"/>
            <person name="Wu L."/>
            <person name="Ma J."/>
        </authorList>
    </citation>
    <scope>NUCLEOTIDE SEQUENCE [LARGE SCALE GENOMIC DNA]</scope>
    <source>
        <strain evidence="3">CGMCC 4.5581</strain>
    </source>
</reference>
<feature type="region of interest" description="Disordered" evidence="1">
    <location>
        <begin position="1"/>
        <end position="22"/>
    </location>
</feature>
<dbReference type="Proteomes" id="UP000648663">
    <property type="component" value="Unassembled WGS sequence"/>
</dbReference>
<name>A0ABQ2GAN4_9ACTN</name>
<dbReference type="InterPro" id="IPR023393">
    <property type="entry name" value="START-like_dom_sf"/>
</dbReference>
<proteinExistence type="predicted"/>
<gene>
    <name evidence="2" type="ORF">GCM10011589_44470</name>
</gene>
<accession>A0ABQ2GAN4</accession>
<feature type="compositionally biased region" description="Basic and acidic residues" evidence="1">
    <location>
        <begin position="166"/>
        <end position="182"/>
    </location>
</feature>
<evidence type="ECO:0008006" key="4">
    <source>
        <dbReference type="Google" id="ProtNLM"/>
    </source>
</evidence>
<feature type="region of interest" description="Disordered" evidence="1">
    <location>
        <begin position="166"/>
        <end position="189"/>
    </location>
</feature>
<sequence length="189" mass="20481">MTVPNGPAPGGGSVTPRAQQSGVTPGWLTVVRGTRRVPFSRARVWQALAVLQPYCAVCDVSYVVDGASTKHGTEFVCVPGRLDGQRPPRGAPRGRIVEWEPEHRVATRLELTPEVWVTTIELADAPDEGTDVAITLTHEPLTGGLLQRRRQRKVVRKVAQETVESELAKVADHVHQAERSPDEGADSSA</sequence>
<evidence type="ECO:0000313" key="2">
    <source>
        <dbReference type="EMBL" id="GGL83155.1"/>
    </source>
</evidence>
<dbReference type="SUPFAM" id="SSF55961">
    <property type="entry name" value="Bet v1-like"/>
    <property type="match status" value="1"/>
</dbReference>